<feature type="compositionally biased region" description="Basic residues" evidence="1">
    <location>
        <begin position="138"/>
        <end position="148"/>
    </location>
</feature>
<evidence type="ECO:0000256" key="1">
    <source>
        <dbReference type="SAM" id="MobiDB-lite"/>
    </source>
</evidence>
<comment type="caution">
    <text evidence="2">The sequence shown here is derived from an EMBL/GenBank/DDBJ whole genome shotgun (WGS) entry which is preliminary data.</text>
</comment>
<name>A0A9W7EBT4_9STRA</name>
<protein>
    <submittedName>
        <fullName evidence="2">Uncharacterized protein</fullName>
    </submittedName>
</protein>
<evidence type="ECO:0000313" key="2">
    <source>
        <dbReference type="EMBL" id="GMH70408.1"/>
    </source>
</evidence>
<gene>
    <name evidence="2" type="ORF">TrRE_jg6551</name>
</gene>
<dbReference type="AlphaFoldDB" id="A0A9W7EBT4"/>
<reference evidence="2" key="1">
    <citation type="submission" date="2022-07" db="EMBL/GenBank/DDBJ databases">
        <title>Genome analysis of Parmales, a sister group of diatoms, reveals the evolutionary specialization of diatoms from phago-mixotrophs to photoautotrophs.</title>
        <authorList>
            <person name="Ban H."/>
            <person name="Sato S."/>
            <person name="Yoshikawa S."/>
            <person name="Kazumasa Y."/>
            <person name="Nakamura Y."/>
            <person name="Ichinomiya M."/>
            <person name="Saitoh K."/>
            <person name="Sato N."/>
            <person name="Blanc-Mathieu R."/>
            <person name="Endo H."/>
            <person name="Kuwata A."/>
            <person name="Ogata H."/>
        </authorList>
    </citation>
    <scope>NUCLEOTIDE SEQUENCE</scope>
</reference>
<dbReference type="Proteomes" id="UP001165082">
    <property type="component" value="Unassembled WGS sequence"/>
</dbReference>
<feature type="compositionally biased region" description="Low complexity" evidence="1">
    <location>
        <begin position="116"/>
        <end position="133"/>
    </location>
</feature>
<feature type="region of interest" description="Disordered" evidence="1">
    <location>
        <begin position="116"/>
        <end position="159"/>
    </location>
</feature>
<sequence length="159" mass="17514">MIPSVKIKGKRESYLTRTQHGVADFQRDAVGGLKEAKGAMKGAITDISTKLSHNFNNNINKSTNKHRQNIPCSIDVVISRLEFTPLIQEEGLWKKREGKRGRVKKVVGETVGKTVGKTMGKTMGKTVGKTVGKMGRGGIKKNPKRSGTRSRTPNREEGR</sequence>
<evidence type="ECO:0000313" key="3">
    <source>
        <dbReference type="Proteomes" id="UP001165082"/>
    </source>
</evidence>
<dbReference type="EMBL" id="BRXZ01004199">
    <property type="protein sequence ID" value="GMH70408.1"/>
    <property type="molecule type" value="Genomic_DNA"/>
</dbReference>
<keyword evidence="3" id="KW-1185">Reference proteome</keyword>
<feature type="non-terminal residue" evidence="2">
    <location>
        <position position="1"/>
    </location>
</feature>
<accession>A0A9W7EBT4</accession>
<organism evidence="2 3">
    <name type="scientific">Triparma retinervis</name>
    <dbReference type="NCBI Taxonomy" id="2557542"/>
    <lineage>
        <taxon>Eukaryota</taxon>
        <taxon>Sar</taxon>
        <taxon>Stramenopiles</taxon>
        <taxon>Ochrophyta</taxon>
        <taxon>Bolidophyceae</taxon>
        <taxon>Parmales</taxon>
        <taxon>Triparmaceae</taxon>
        <taxon>Triparma</taxon>
    </lineage>
</organism>
<proteinExistence type="predicted"/>